<dbReference type="InterPro" id="IPR001138">
    <property type="entry name" value="Zn2Cys6_DnaBD"/>
</dbReference>
<evidence type="ECO:0000256" key="6">
    <source>
        <dbReference type="SAM" id="MobiDB-lite"/>
    </source>
</evidence>
<dbReference type="PANTHER" id="PTHR47171:SF6">
    <property type="entry name" value="SPECIFIC TRANSCRIPTION FACTOR, PUTATIVE (AFU_ORTHOLOGUE AFUA_2G06130)-RELATED"/>
    <property type="match status" value="1"/>
</dbReference>
<dbReference type="OMA" id="PCLIHER"/>
<dbReference type="OrthoDB" id="10031947at2759"/>
<evidence type="ECO:0000313" key="7">
    <source>
        <dbReference type="EMBL" id="KLU85557.1"/>
    </source>
</evidence>
<dbReference type="CDD" id="cd12148">
    <property type="entry name" value="fungal_TF_MHR"/>
    <property type="match status" value="1"/>
</dbReference>
<protein>
    <recommendedName>
        <fullName evidence="10">Transcription factor domain-containing protein</fullName>
    </recommendedName>
</protein>
<evidence type="ECO:0000256" key="3">
    <source>
        <dbReference type="ARBA" id="ARBA00023125"/>
    </source>
</evidence>
<dbReference type="PANTHER" id="PTHR47171">
    <property type="entry name" value="FARA-RELATED"/>
    <property type="match status" value="1"/>
</dbReference>
<name>A0A0C4DX42_MAGP6</name>
<dbReference type="GO" id="GO:0003677">
    <property type="term" value="F:DNA binding"/>
    <property type="evidence" value="ECO:0007669"/>
    <property type="project" value="UniProtKB-KW"/>
</dbReference>
<dbReference type="eggNOG" id="ENOG502S1X9">
    <property type="taxonomic scope" value="Eukaryota"/>
</dbReference>
<dbReference type="STRING" id="644358.A0A0C4DX42"/>
<dbReference type="CDD" id="cd00067">
    <property type="entry name" value="GAL4"/>
    <property type="match status" value="1"/>
</dbReference>
<dbReference type="EMBL" id="ADBL01001074">
    <property type="status" value="NOT_ANNOTATED_CDS"/>
    <property type="molecule type" value="Genomic_DNA"/>
</dbReference>
<keyword evidence="2" id="KW-0805">Transcription regulation</keyword>
<feature type="compositionally biased region" description="Basic and acidic residues" evidence="6">
    <location>
        <begin position="146"/>
        <end position="159"/>
    </location>
</feature>
<dbReference type="InterPro" id="IPR052073">
    <property type="entry name" value="Amide_Lactam_Regulators"/>
</dbReference>
<evidence type="ECO:0000313" key="9">
    <source>
        <dbReference type="Proteomes" id="UP000011715"/>
    </source>
</evidence>
<reference evidence="8" key="4">
    <citation type="journal article" date="2015" name="G3 (Bethesda)">
        <title>Genome sequences of three phytopathogenic species of the Magnaporthaceae family of fungi.</title>
        <authorList>
            <person name="Okagaki L.H."/>
            <person name="Nunes C.C."/>
            <person name="Sailsbery J."/>
            <person name="Clay B."/>
            <person name="Brown D."/>
            <person name="John T."/>
            <person name="Oh Y."/>
            <person name="Young N."/>
            <person name="Fitzgerald M."/>
            <person name="Haas B.J."/>
            <person name="Zeng Q."/>
            <person name="Young S."/>
            <person name="Adiconis X."/>
            <person name="Fan L."/>
            <person name="Levin J.Z."/>
            <person name="Mitchell T.K."/>
            <person name="Okubara P.A."/>
            <person name="Farman M.L."/>
            <person name="Kohn L.M."/>
            <person name="Birren B."/>
            <person name="Ma L.-J."/>
            <person name="Dean R.A."/>
        </authorList>
    </citation>
    <scope>NUCLEOTIDE SEQUENCE</scope>
    <source>
        <strain evidence="8">ATCC 64411 / 73-15</strain>
    </source>
</reference>
<dbReference type="VEuPathDB" id="FungiDB:MAPG_04580"/>
<accession>A0A0C4DX42</accession>
<evidence type="ECO:0000256" key="2">
    <source>
        <dbReference type="ARBA" id="ARBA00023015"/>
    </source>
</evidence>
<organism evidence="8 9">
    <name type="scientific">Magnaporthiopsis poae (strain ATCC 64411 / 73-15)</name>
    <name type="common">Kentucky bluegrass fungus</name>
    <name type="synonym">Magnaporthe poae</name>
    <dbReference type="NCBI Taxonomy" id="644358"/>
    <lineage>
        <taxon>Eukaryota</taxon>
        <taxon>Fungi</taxon>
        <taxon>Dikarya</taxon>
        <taxon>Ascomycota</taxon>
        <taxon>Pezizomycotina</taxon>
        <taxon>Sordariomycetes</taxon>
        <taxon>Sordariomycetidae</taxon>
        <taxon>Magnaporthales</taxon>
        <taxon>Magnaporthaceae</taxon>
        <taxon>Magnaporthiopsis</taxon>
    </lineage>
</organism>
<keyword evidence="1" id="KW-0862">Zinc</keyword>
<dbReference type="AlphaFoldDB" id="A0A0C4DX42"/>
<keyword evidence="9" id="KW-1185">Reference proteome</keyword>
<feature type="compositionally biased region" description="Low complexity" evidence="6">
    <location>
        <begin position="589"/>
        <end position="602"/>
    </location>
</feature>
<feature type="region of interest" description="Disordered" evidence="6">
    <location>
        <begin position="589"/>
        <end position="662"/>
    </location>
</feature>
<evidence type="ECO:0000313" key="8">
    <source>
        <dbReference type="EnsemblFungi" id="MAPG_04580T0"/>
    </source>
</evidence>
<feature type="region of interest" description="Disordered" evidence="6">
    <location>
        <begin position="37"/>
        <end position="89"/>
    </location>
</feature>
<evidence type="ECO:0000256" key="4">
    <source>
        <dbReference type="ARBA" id="ARBA00023163"/>
    </source>
</evidence>
<evidence type="ECO:0008006" key="10">
    <source>
        <dbReference type="Google" id="ProtNLM"/>
    </source>
</evidence>
<evidence type="ECO:0000256" key="5">
    <source>
        <dbReference type="ARBA" id="ARBA00023242"/>
    </source>
</evidence>
<dbReference type="Proteomes" id="UP000011715">
    <property type="component" value="Unassembled WGS sequence"/>
</dbReference>
<feature type="region of interest" description="Disordered" evidence="6">
    <location>
        <begin position="146"/>
        <end position="180"/>
    </location>
</feature>
<keyword evidence="5" id="KW-0539">Nucleus</keyword>
<sequence length="722" mass="78453">MATVANSSAAVKFVGSDADGLPLKRKQVQQACLSCRKKKKRCVHAITSSPPETKAADPTTHATDPPPLDSSPTRGGGAESVASQTGDAGRSLEEDICQVAATQLVELSSRFVGDLNPEGIFIEATTRKETAPGPNEIGIWLSTRSESGKDNVRSPELPHRGQQRLGSHHQYRSPTDRPGSLFSDYERAKARYLSEECLVTVPPPSDYAVLHQIYMDKVHPIFPVFTDSDLAGTNPDSVYCAVLKQVIALIGGLDPSGRNHLRLEPGGPLLRPQDFHQRLSDAICPVLDADWIQSQVDHISILTTMALFYQPFDATQRDRAPSLNTQAVHQLLNLSAHLAGYQSQRPGEDIDRVFCAVWAVDRLCASFYARPTMIHERDIERDLSATIEKQPPCFRLFLRLIQTLDGIFPLYRPHQRVEYTDIPILESLVIDTGTARTPTRLLATLETLYHGISVLSCRQPRSAFNHSLVDEESRLHLPSATINPRRSLSADRIKWIVENEDLGPFPFVPYALSLALSVQYRKMRYSRTVMFRNRARGMFQDIVAELRKLGDFFFSARVNAGLGDSILREMEKTATSLCRDELDHNGAASSAAGSIARGATPTVGGGGPQGSGVASRAGHTGPAATVASASTTNGHFADVPMGGTGPPAAVASQSGGYGSHGNTAPPNHDAVSVFDSFDVDLDLFGYFDPNFNLGAVDTALEANLNIGFPQTWTGEAWNYAGA</sequence>
<dbReference type="EMBL" id="GL876968">
    <property type="protein sequence ID" value="KLU85557.1"/>
    <property type="molecule type" value="Genomic_DNA"/>
</dbReference>
<reference evidence="7" key="3">
    <citation type="submission" date="2011-03" db="EMBL/GenBank/DDBJ databases">
        <title>Annotation of Magnaporthe poae ATCC 64411.</title>
        <authorList>
            <person name="Ma L.-J."/>
            <person name="Dead R."/>
            <person name="Young S.K."/>
            <person name="Zeng Q."/>
            <person name="Gargeya S."/>
            <person name="Fitzgerald M."/>
            <person name="Haas B."/>
            <person name="Abouelleil A."/>
            <person name="Alvarado L."/>
            <person name="Arachchi H.M."/>
            <person name="Berlin A."/>
            <person name="Brown A."/>
            <person name="Chapman S.B."/>
            <person name="Chen Z."/>
            <person name="Dunbar C."/>
            <person name="Freedman E."/>
            <person name="Gearin G."/>
            <person name="Gellesch M."/>
            <person name="Goldberg J."/>
            <person name="Griggs A."/>
            <person name="Gujja S."/>
            <person name="Heiman D."/>
            <person name="Howarth C."/>
            <person name="Larson L."/>
            <person name="Lui A."/>
            <person name="MacDonald P.J.P."/>
            <person name="Mehta T."/>
            <person name="Montmayeur A."/>
            <person name="Murphy C."/>
            <person name="Neiman D."/>
            <person name="Pearson M."/>
            <person name="Priest M."/>
            <person name="Roberts A."/>
            <person name="Saif S."/>
            <person name="Shea T."/>
            <person name="Shenoy N."/>
            <person name="Sisk P."/>
            <person name="Stolte C."/>
            <person name="Sykes S."/>
            <person name="Yandava C."/>
            <person name="Wortman J."/>
            <person name="Nusbaum C."/>
            <person name="Birren B."/>
        </authorList>
    </citation>
    <scope>NUCLEOTIDE SEQUENCE</scope>
    <source>
        <strain evidence="7">ATCC 64411</strain>
    </source>
</reference>
<keyword evidence="4" id="KW-0804">Transcription</keyword>
<keyword evidence="3" id="KW-0238">DNA-binding</keyword>
<reference evidence="9" key="2">
    <citation type="submission" date="2010-05" db="EMBL/GenBank/DDBJ databases">
        <title>The genome sequence of Magnaporthe poae strain ATCC 64411.</title>
        <authorList>
            <person name="Ma L.-J."/>
            <person name="Dead R."/>
            <person name="Young S."/>
            <person name="Zeng Q."/>
            <person name="Koehrsen M."/>
            <person name="Alvarado L."/>
            <person name="Berlin A."/>
            <person name="Chapman S.B."/>
            <person name="Chen Z."/>
            <person name="Freedman E."/>
            <person name="Gellesch M."/>
            <person name="Goldberg J."/>
            <person name="Griggs A."/>
            <person name="Gujja S."/>
            <person name="Heilman E.R."/>
            <person name="Heiman D."/>
            <person name="Hepburn T."/>
            <person name="Howarth C."/>
            <person name="Jen D."/>
            <person name="Larson L."/>
            <person name="Mehta T."/>
            <person name="Neiman D."/>
            <person name="Pearson M."/>
            <person name="Roberts A."/>
            <person name="Saif S."/>
            <person name="Shea T."/>
            <person name="Shenoy N."/>
            <person name="Sisk P."/>
            <person name="Stolte C."/>
            <person name="Sykes S."/>
            <person name="Walk T."/>
            <person name="White J."/>
            <person name="Yandava C."/>
            <person name="Haas B."/>
            <person name="Nusbaum C."/>
            <person name="Birren B."/>
        </authorList>
    </citation>
    <scope>NUCLEOTIDE SEQUENCE [LARGE SCALE GENOMIC DNA]</scope>
    <source>
        <strain evidence="9">ATCC 64411 / 73-15</strain>
    </source>
</reference>
<dbReference type="GO" id="GO:0008270">
    <property type="term" value="F:zinc ion binding"/>
    <property type="evidence" value="ECO:0007669"/>
    <property type="project" value="InterPro"/>
</dbReference>
<evidence type="ECO:0000256" key="1">
    <source>
        <dbReference type="ARBA" id="ARBA00022833"/>
    </source>
</evidence>
<dbReference type="GO" id="GO:0000981">
    <property type="term" value="F:DNA-binding transcription factor activity, RNA polymerase II-specific"/>
    <property type="evidence" value="ECO:0007669"/>
    <property type="project" value="InterPro"/>
</dbReference>
<proteinExistence type="predicted"/>
<reference evidence="7" key="1">
    <citation type="submission" date="2010-05" db="EMBL/GenBank/DDBJ databases">
        <title>The Genome Sequence of Magnaporthe poae strain ATCC 64411.</title>
        <authorList>
            <consortium name="The Broad Institute Genome Sequencing Platform"/>
            <consortium name="Broad Institute Genome Sequencing Center for Infectious Disease"/>
            <person name="Ma L.-J."/>
            <person name="Dead R."/>
            <person name="Young S."/>
            <person name="Zeng Q."/>
            <person name="Koehrsen M."/>
            <person name="Alvarado L."/>
            <person name="Berlin A."/>
            <person name="Chapman S.B."/>
            <person name="Chen Z."/>
            <person name="Freedman E."/>
            <person name="Gellesch M."/>
            <person name="Goldberg J."/>
            <person name="Griggs A."/>
            <person name="Gujja S."/>
            <person name="Heilman E.R."/>
            <person name="Heiman D."/>
            <person name="Hepburn T."/>
            <person name="Howarth C."/>
            <person name="Jen D."/>
            <person name="Larson L."/>
            <person name="Mehta T."/>
            <person name="Neiman D."/>
            <person name="Pearson M."/>
            <person name="Roberts A."/>
            <person name="Saif S."/>
            <person name="Shea T."/>
            <person name="Shenoy N."/>
            <person name="Sisk P."/>
            <person name="Stolte C."/>
            <person name="Sykes S."/>
            <person name="Walk T."/>
            <person name="White J."/>
            <person name="Yandava C."/>
            <person name="Haas B."/>
            <person name="Nusbaum C."/>
            <person name="Birren B."/>
        </authorList>
    </citation>
    <scope>NUCLEOTIDE SEQUENCE</scope>
    <source>
        <strain evidence="7">ATCC 64411</strain>
    </source>
</reference>
<gene>
    <name evidence="7" type="ORF">MAPG_04580</name>
</gene>
<dbReference type="EnsemblFungi" id="MAPG_04580T0">
    <property type="protein sequence ID" value="MAPG_04580T0"/>
    <property type="gene ID" value="MAPG_04580"/>
</dbReference>
<reference evidence="8" key="5">
    <citation type="submission" date="2015-06" db="UniProtKB">
        <authorList>
            <consortium name="EnsemblFungi"/>
        </authorList>
    </citation>
    <scope>IDENTIFICATION</scope>
    <source>
        <strain evidence="8">ATCC 64411</strain>
    </source>
</reference>